<dbReference type="Gene3D" id="3.40.630.30">
    <property type="match status" value="1"/>
</dbReference>
<evidence type="ECO:0000259" key="3">
    <source>
        <dbReference type="PROSITE" id="PS51186"/>
    </source>
</evidence>
<dbReference type="GO" id="GO:0016746">
    <property type="term" value="F:acyltransferase activity"/>
    <property type="evidence" value="ECO:0007669"/>
    <property type="project" value="UniProtKB-KW"/>
</dbReference>
<dbReference type="EC" id="2.3.1.-" evidence="4"/>
<dbReference type="SMART" id="SM01006">
    <property type="entry name" value="AlcB"/>
    <property type="match status" value="1"/>
</dbReference>
<name>A0ABU4AIH8_9HYPH</name>
<evidence type="ECO:0000256" key="1">
    <source>
        <dbReference type="ARBA" id="ARBA00004924"/>
    </source>
</evidence>
<protein>
    <submittedName>
        <fullName evidence="4">GNAT family N-acetyltransferase</fullName>
        <ecNumber evidence="4">2.3.1.-</ecNumber>
    </submittedName>
</protein>
<dbReference type="InterPro" id="IPR019432">
    <property type="entry name" value="Acyltransferase_MbtK/IucB-like"/>
</dbReference>
<keyword evidence="4" id="KW-0012">Acyltransferase</keyword>
<evidence type="ECO:0000313" key="4">
    <source>
        <dbReference type="EMBL" id="MDV6226066.1"/>
    </source>
</evidence>
<dbReference type="Proteomes" id="UP001185659">
    <property type="component" value="Unassembled WGS sequence"/>
</dbReference>
<dbReference type="EMBL" id="JAWLIP010000002">
    <property type="protein sequence ID" value="MDV6226066.1"/>
    <property type="molecule type" value="Genomic_DNA"/>
</dbReference>
<organism evidence="4 5">
    <name type="scientific">Nitratireductor aquimarinus</name>
    <dbReference type="NCBI Taxonomy" id="889300"/>
    <lineage>
        <taxon>Bacteria</taxon>
        <taxon>Pseudomonadati</taxon>
        <taxon>Pseudomonadota</taxon>
        <taxon>Alphaproteobacteria</taxon>
        <taxon>Hyphomicrobiales</taxon>
        <taxon>Phyllobacteriaceae</taxon>
        <taxon>Nitratireductor</taxon>
    </lineage>
</organism>
<dbReference type="PANTHER" id="PTHR31438:SF1">
    <property type="entry name" value="LYSINE N-ACYLTRANSFERASE C17G9.06C-RELATED"/>
    <property type="match status" value="1"/>
</dbReference>
<keyword evidence="5" id="KW-1185">Reference proteome</keyword>
<dbReference type="RefSeq" id="WP_317560852.1">
    <property type="nucleotide sequence ID" value="NZ_JAWLIP010000002.1"/>
</dbReference>
<dbReference type="Pfam" id="PF13523">
    <property type="entry name" value="Acetyltransf_8"/>
    <property type="match status" value="1"/>
</dbReference>
<feature type="domain" description="N-acetyltransferase" evidence="3">
    <location>
        <begin position="9"/>
        <end position="171"/>
    </location>
</feature>
<proteinExistence type="predicted"/>
<evidence type="ECO:0000256" key="2">
    <source>
        <dbReference type="ARBA" id="ARBA00023251"/>
    </source>
</evidence>
<dbReference type="InterPro" id="IPR000182">
    <property type="entry name" value="GNAT_dom"/>
</dbReference>
<reference evidence="4 5" key="1">
    <citation type="submission" date="2023-10" db="EMBL/GenBank/DDBJ databases">
        <authorList>
            <person name="Venkata Ramana C."/>
            <person name="Sasikala C."/>
            <person name="Dhurka M."/>
        </authorList>
    </citation>
    <scope>NUCLEOTIDE SEQUENCE [LARGE SCALE GENOMIC DNA]</scope>
    <source>
        <strain evidence="4 5">KCTC 32151</strain>
    </source>
</reference>
<comment type="caution">
    <text evidence="4">The sequence shown here is derived from an EMBL/GenBank/DDBJ whole genome shotgun (WGS) entry which is preliminary data.</text>
</comment>
<evidence type="ECO:0000313" key="5">
    <source>
        <dbReference type="Proteomes" id="UP001185659"/>
    </source>
</evidence>
<accession>A0ABU4AIH8</accession>
<dbReference type="InterPro" id="IPR016181">
    <property type="entry name" value="Acyl_CoA_acyltransferase"/>
</dbReference>
<sequence length="176" mass="20047">MTPNEADRVALSPVTADHFPVLLDWLRQPHIREWWGEPEIELGQIRDMIEGRDTTRPFVIELEGRPVGYIQYWFLADNRDGIDQWVDELPADTVGVDLIIGAKDLLSRGIGSTAVKLMVRHLLETGRRNIIIDPDPKNTRAVRAYEKAGFQPVPHLAGRTGDYLIMQYDTNNETDT</sequence>
<dbReference type="PANTHER" id="PTHR31438">
    <property type="entry name" value="LYSINE N-ACYLTRANSFERASE C17G9.06C-RELATED"/>
    <property type="match status" value="1"/>
</dbReference>
<keyword evidence="2" id="KW-0046">Antibiotic resistance</keyword>
<dbReference type="SUPFAM" id="SSF55729">
    <property type="entry name" value="Acyl-CoA N-acyltransferases (Nat)"/>
    <property type="match status" value="1"/>
</dbReference>
<dbReference type="CDD" id="cd04301">
    <property type="entry name" value="NAT_SF"/>
    <property type="match status" value="1"/>
</dbReference>
<gene>
    <name evidence="4" type="ORF">R2G56_07175</name>
</gene>
<dbReference type="PROSITE" id="PS51186">
    <property type="entry name" value="GNAT"/>
    <property type="match status" value="1"/>
</dbReference>
<comment type="pathway">
    <text evidence="1">Siderophore biosynthesis.</text>
</comment>
<keyword evidence="4" id="KW-0808">Transferase</keyword>